<evidence type="ECO:0000256" key="11">
    <source>
        <dbReference type="ARBA" id="ARBA00037258"/>
    </source>
</evidence>
<dbReference type="Pfam" id="PF13344">
    <property type="entry name" value="Hydrolase_6"/>
    <property type="match status" value="1"/>
</dbReference>
<evidence type="ECO:0000256" key="9">
    <source>
        <dbReference type="ARBA" id="ARBA00022842"/>
    </source>
</evidence>
<dbReference type="KEGG" id="goe:100908878"/>
<evidence type="ECO:0000256" key="13">
    <source>
        <dbReference type="ARBA" id="ARBA00039666"/>
    </source>
</evidence>
<keyword evidence="7" id="KW-0479">Metal-binding</keyword>
<sequence length="263" mass="28924">MSAAKNFGKIKVALIDLSGTLHIGNHVTTGAPEALARLRQAGVKVRFVTNTTKESSGKLYQRLIDLGFEIDRNEIFSSLIAAREYVRNHRYRPYLLVHDDAMEDFHEYQGLQNHNAVLVGLAPDKFVYSKLNEAFQVILNGGQLVAIHKGRYFRDDKGLSLGSGPFVAALEYATGVTAEVVGKPNKRFFAQALEGLTDDAKEAVMIGDDIMDDIQGALDFGMGAILVRTGKYLAGDELKSHPTAHVANFNAAVDFIVEHNYLK</sequence>
<dbReference type="AlphaFoldDB" id="A0AAJ6QUR7"/>
<name>A0AAJ6QUR7_9ACAR</name>
<keyword evidence="10" id="KW-0539">Nucleus</keyword>
<comment type="function">
    <text evidence="11">Phosphatase that hydrolyzes imidodiphosphate, 3-phosphohistidine and 6-phospholysine. Has broad substrate specificity and can also hydrolyze inorganic diphosphate, but with lower efficiency.</text>
</comment>
<comment type="cofactor">
    <cofactor evidence="1">
        <name>Mg(2+)</name>
        <dbReference type="ChEBI" id="CHEBI:18420"/>
    </cofactor>
</comment>
<comment type="similarity">
    <text evidence="4">Belongs to the HAD-like hydrolase superfamily.</text>
</comment>
<dbReference type="PANTHER" id="PTHR19288:SF46">
    <property type="entry name" value="HALOACID DEHALOGENASE-LIKE HYDROLASE DOMAIN-CONTAINING PROTEIN 2"/>
    <property type="match status" value="1"/>
</dbReference>
<proteinExistence type="inferred from homology"/>
<dbReference type="GO" id="GO:0004427">
    <property type="term" value="F:inorganic diphosphate phosphatase activity"/>
    <property type="evidence" value="ECO:0007669"/>
    <property type="project" value="UniProtKB-EC"/>
</dbReference>
<dbReference type="InterPro" id="IPR023214">
    <property type="entry name" value="HAD_sf"/>
</dbReference>
<evidence type="ECO:0000256" key="6">
    <source>
        <dbReference type="ARBA" id="ARBA00022490"/>
    </source>
</evidence>
<accession>A0AAJ6QUR7</accession>
<keyword evidence="9" id="KW-0460">Magnesium</keyword>
<evidence type="ECO:0000256" key="10">
    <source>
        <dbReference type="ARBA" id="ARBA00023242"/>
    </source>
</evidence>
<gene>
    <name evidence="16" type="primary">LOC100908878</name>
</gene>
<dbReference type="PANTHER" id="PTHR19288">
    <property type="entry name" value="4-NITROPHENYLPHOSPHATASE-RELATED"/>
    <property type="match status" value="1"/>
</dbReference>
<evidence type="ECO:0000256" key="3">
    <source>
        <dbReference type="ARBA" id="ARBA00004496"/>
    </source>
</evidence>
<dbReference type="FunFam" id="3.40.50.1000:FF:000051">
    <property type="entry name" value="Phospholysine phosphohistidine inorganic pyrophosphate phosphatase"/>
    <property type="match status" value="1"/>
</dbReference>
<dbReference type="NCBIfam" id="TIGR01460">
    <property type="entry name" value="HAD-SF-IIA"/>
    <property type="match status" value="1"/>
</dbReference>
<dbReference type="Pfam" id="PF13242">
    <property type="entry name" value="Hydrolase_like"/>
    <property type="match status" value="1"/>
</dbReference>
<comment type="subcellular location">
    <subcellularLocation>
        <location evidence="3">Cytoplasm</location>
    </subcellularLocation>
    <subcellularLocation>
        <location evidence="2">Nucleus</location>
    </subcellularLocation>
</comment>
<evidence type="ECO:0000256" key="1">
    <source>
        <dbReference type="ARBA" id="ARBA00001946"/>
    </source>
</evidence>
<evidence type="ECO:0000313" key="16">
    <source>
        <dbReference type="RefSeq" id="XP_003744562.1"/>
    </source>
</evidence>
<evidence type="ECO:0000256" key="4">
    <source>
        <dbReference type="ARBA" id="ARBA00007958"/>
    </source>
</evidence>
<dbReference type="SUPFAM" id="SSF56784">
    <property type="entry name" value="HAD-like"/>
    <property type="match status" value="1"/>
</dbReference>
<dbReference type="InterPro" id="IPR036412">
    <property type="entry name" value="HAD-like_sf"/>
</dbReference>
<dbReference type="GO" id="GO:0016791">
    <property type="term" value="F:phosphatase activity"/>
    <property type="evidence" value="ECO:0007669"/>
    <property type="project" value="InterPro"/>
</dbReference>
<protein>
    <recommendedName>
        <fullName evidence="13">Haloacid dehalogenase-like hydrolase domain-containing protein 2</fullName>
        <ecNumber evidence="5">3.6.1.1</ecNumber>
    </recommendedName>
    <alternativeName>
        <fullName evidence="12">Phospholysine phosphohistidine inorganic pyrophosphate phosphatase</fullName>
    </alternativeName>
</protein>
<keyword evidence="8" id="KW-0378">Hydrolase</keyword>
<dbReference type="GeneID" id="100908878"/>
<evidence type="ECO:0000256" key="8">
    <source>
        <dbReference type="ARBA" id="ARBA00022801"/>
    </source>
</evidence>
<dbReference type="GO" id="GO:0005737">
    <property type="term" value="C:cytoplasm"/>
    <property type="evidence" value="ECO:0007669"/>
    <property type="project" value="UniProtKB-SubCell"/>
</dbReference>
<evidence type="ECO:0000256" key="7">
    <source>
        <dbReference type="ARBA" id="ARBA00022723"/>
    </source>
</evidence>
<evidence type="ECO:0000256" key="14">
    <source>
        <dbReference type="ARBA" id="ARBA00047820"/>
    </source>
</evidence>
<evidence type="ECO:0000313" key="15">
    <source>
        <dbReference type="Proteomes" id="UP000694867"/>
    </source>
</evidence>
<evidence type="ECO:0000256" key="5">
    <source>
        <dbReference type="ARBA" id="ARBA00012146"/>
    </source>
</evidence>
<dbReference type="EC" id="3.6.1.1" evidence="5"/>
<dbReference type="Proteomes" id="UP000694867">
    <property type="component" value="Unplaced"/>
</dbReference>
<reference evidence="16" key="1">
    <citation type="submission" date="2025-08" db="UniProtKB">
        <authorList>
            <consortium name="RefSeq"/>
        </authorList>
    </citation>
    <scope>IDENTIFICATION</scope>
</reference>
<dbReference type="RefSeq" id="XP_003744562.1">
    <property type="nucleotide sequence ID" value="XM_003744514.1"/>
</dbReference>
<keyword evidence="15" id="KW-1185">Reference proteome</keyword>
<evidence type="ECO:0000256" key="2">
    <source>
        <dbReference type="ARBA" id="ARBA00004123"/>
    </source>
</evidence>
<evidence type="ECO:0000256" key="12">
    <source>
        <dbReference type="ARBA" id="ARBA00039357"/>
    </source>
</evidence>
<dbReference type="GO" id="GO:0046872">
    <property type="term" value="F:metal ion binding"/>
    <property type="evidence" value="ECO:0007669"/>
    <property type="project" value="UniProtKB-KW"/>
</dbReference>
<dbReference type="NCBIfam" id="TIGR01458">
    <property type="entry name" value="HAD-SF-IIA-hyp3"/>
    <property type="match status" value="1"/>
</dbReference>
<dbReference type="Gene3D" id="3.40.50.1000">
    <property type="entry name" value="HAD superfamily/HAD-like"/>
    <property type="match status" value="2"/>
</dbReference>
<dbReference type="InterPro" id="IPR006355">
    <property type="entry name" value="LHPP/HDHD2"/>
</dbReference>
<dbReference type="InterPro" id="IPR006357">
    <property type="entry name" value="HAD-SF_hydro_IIA"/>
</dbReference>
<organism evidence="15 16">
    <name type="scientific">Galendromus occidentalis</name>
    <name type="common">western predatory mite</name>
    <dbReference type="NCBI Taxonomy" id="34638"/>
    <lineage>
        <taxon>Eukaryota</taxon>
        <taxon>Metazoa</taxon>
        <taxon>Ecdysozoa</taxon>
        <taxon>Arthropoda</taxon>
        <taxon>Chelicerata</taxon>
        <taxon>Arachnida</taxon>
        <taxon>Acari</taxon>
        <taxon>Parasitiformes</taxon>
        <taxon>Mesostigmata</taxon>
        <taxon>Gamasina</taxon>
        <taxon>Phytoseioidea</taxon>
        <taxon>Phytoseiidae</taxon>
        <taxon>Typhlodrominae</taxon>
        <taxon>Galendromus</taxon>
    </lineage>
</organism>
<keyword evidence="6" id="KW-0963">Cytoplasm</keyword>
<dbReference type="GO" id="GO:0005634">
    <property type="term" value="C:nucleus"/>
    <property type="evidence" value="ECO:0007669"/>
    <property type="project" value="UniProtKB-SubCell"/>
</dbReference>
<comment type="catalytic activity">
    <reaction evidence="14">
        <text>diphosphate + H2O = 2 phosphate + H(+)</text>
        <dbReference type="Rhea" id="RHEA:24576"/>
        <dbReference type="ChEBI" id="CHEBI:15377"/>
        <dbReference type="ChEBI" id="CHEBI:15378"/>
        <dbReference type="ChEBI" id="CHEBI:33019"/>
        <dbReference type="ChEBI" id="CHEBI:43474"/>
        <dbReference type="EC" id="3.6.1.1"/>
    </reaction>
</comment>